<evidence type="ECO:0000259" key="6">
    <source>
        <dbReference type="PROSITE" id="PS50994"/>
    </source>
</evidence>
<evidence type="ECO:0000313" key="7">
    <source>
        <dbReference type="EMBL" id="CAA7046047.1"/>
    </source>
</evidence>
<proteinExistence type="predicted"/>
<dbReference type="Pfam" id="PF22936">
    <property type="entry name" value="Pol_BBD"/>
    <property type="match status" value="1"/>
</dbReference>
<dbReference type="InterPro" id="IPR025724">
    <property type="entry name" value="GAG-pre-integrase_dom"/>
</dbReference>
<dbReference type="InterPro" id="IPR013103">
    <property type="entry name" value="RVT_2"/>
</dbReference>
<dbReference type="PANTHER" id="PTHR42648">
    <property type="entry name" value="TRANSPOSASE, PUTATIVE-RELATED"/>
    <property type="match status" value="1"/>
</dbReference>
<dbReference type="InterPro" id="IPR001584">
    <property type="entry name" value="Integrase_cat-core"/>
</dbReference>
<dbReference type="PANTHER" id="PTHR42648:SF26">
    <property type="entry name" value="INTEGRASE CATALYTIC DOMAIN-CONTAINING PROTEIN"/>
    <property type="match status" value="1"/>
</dbReference>
<dbReference type="Pfam" id="PF13976">
    <property type="entry name" value="gag_pre-integrs"/>
    <property type="match status" value="1"/>
</dbReference>
<dbReference type="GO" id="GO:0006508">
    <property type="term" value="P:proteolysis"/>
    <property type="evidence" value="ECO:0007669"/>
    <property type="project" value="UniProtKB-KW"/>
</dbReference>
<dbReference type="GO" id="GO:0046872">
    <property type="term" value="F:metal ion binding"/>
    <property type="evidence" value="ECO:0007669"/>
    <property type="project" value="UniProtKB-KW"/>
</dbReference>
<dbReference type="PROSITE" id="PS50994">
    <property type="entry name" value="INTEGRASE"/>
    <property type="match status" value="1"/>
</dbReference>
<dbReference type="Pfam" id="PF25597">
    <property type="entry name" value="SH3_retrovirus"/>
    <property type="match status" value="1"/>
</dbReference>
<evidence type="ECO:0000256" key="5">
    <source>
        <dbReference type="SAM" id="MobiDB-lite"/>
    </source>
</evidence>
<sequence>MPMWPSSFGRPQWPMMQYPFTPAFSPGYNQMGSHHVNQPGLLGPGPSRPTNEAHLINGGSTTSTPSLNNLLPAQITHAFNTMALQDPNDAPWYMDTGDTNHIASNAGNLRFTSNSSSIPTITVGNGSLARVTTLGQGTISSPSRSFTLNNVLVCPSIIKNLVSVRKFATDNSCSIEFDPFGFCVKDLFTRTKLLRCNSPGPLYSVQPSLSAPSNLALAASPTDGSLWHRRLGHPSNQSLFRVLSSVSPLCNKTFLNTLCPACQLGKHVRQPFSKSNTLVFHPFEIVHSDIWTSPIKSVSGIKYYLLFLDQFSHFIWVYPLHRKSETLSKFIHFSTYVQTQFNCKIKSLQCDNGGEYVNRDFQAHMDKIGATFRFSCPYTSQQNGRAERMLCTVNNLIRTLLIQAHMPHSFWVEALHTAVHLINIMPSSAIDNQVPYTKLFQKEARCQHLRTFGCLCYPNLLPMTPHKLAPRSTKKKKKKTLPMTPHKLAPRSTPCVLLGYPTDHRGDRCLEISTQRIILSRHVTFDESVFPFGAKHIVSETAPLVPPLSILRLPAPPSPLNAPQVTSPSPPPFPPAPPSPPPSPPSPPPPPSPPTQSPSPSPPPPAPPVHHAMNTRSKSGIIKPRLPLCLHTDVTISPLPSSHIQAAKDSHWNNAMTEEYDAQIKRKSWVLVPRPVATNIISSLWLYRHKFRADGSLYRYKARLVANGKSQQPGIDCDETFSPVVKPATIHTVLTVAVTRDWPLHQLDVKNDFLYGDLEETVYMHQPPGFVDKTKPNHVCLLKRSIYGLKQAPRAWYNRFATYARKIGFHQSKLDQSLFIMSHGSDIAYLLLYVDDIVLTASAPSLLTKIIANLNTEFEMSDLGPVHHFLGISVTRDSNGIVMTQHNYAADILHRADMT</sequence>
<comment type="caution">
    <text evidence="7">The sequence shown here is derived from an EMBL/GenBank/DDBJ whole genome shotgun (WGS) entry which is preliminary data.</text>
</comment>
<dbReference type="InterPro" id="IPR054722">
    <property type="entry name" value="PolX-like_BBD"/>
</dbReference>
<dbReference type="GO" id="GO:0004190">
    <property type="term" value="F:aspartic-type endopeptidase activity"/>
    <property type="evidence" value="ECO:0007669"/>
    <property type="project" value="UniProtKB-KW"/>
</dbReference>
<feature type="region of interest" description="Disordered" evidence="5">
    <location>
        <begin position="38"/>
        <end position="65"/>
    </location>
</feature>
<evidence type="ECO:0000256" key="1">
    <source>
        <dbReference type="ARBA" id="ARBA00022670"/>
    </source>
</evidence>
<reference evidence="7" key="1">
    <citation type="submission" date="2020-01" db="EMBL/GenBank/DDBJ databases">
        <authorList>
            <person name="Mishra B."/>
        </authorList>
    </citation>
    <scope>NUCLEOTIDE SEQUENCE [LARGE SCALE GENOMIC DNA]</scope>
</reference>
<dbReference type="GO" id="GO:0015074">
    <property type="term" value="P:DNA integration"/>
    <property type="evidence" value="ECO:0007669"/>
    <property type="project" value="InterPro"/>
</dbReference>
<feature type="region of interest" description="Disordered" evidence="5">
    <location>
        <begin position="467"/>
        <end position="486"/>
    </location>
</feature>
<feature type="region of interest" description="Disordered" evidence="5">
    <location>
        <begin position="556"/>
        <end position="614"/>
    </location>
</feature>
<dbReference type="EMBL" id="CACVBM020001336">
    <property type="protein sequence ID" value="CAA7046047.1"/>
    <property type="molecule type" value="Genomic_DNA"/>
</dbReference>
<dbReference type="GO" id="GO:0003676">
    <property type="term" value="F:nucleic acid binding"/>
    <property type="evidence" value="ECO:0007669"/>
    <property type="project" value="InterPro"/>
</dbReference>
<evidence type="ECO:0000256" key="4">
    <source>
        <dbReference type="ARBA" id="ARBA00022801"/>
    </source>
</evidence>
<accession>A0A6D2KD45</accession>
<dbReference type="Pfam" id="PF00665">
    <property type="entry name" value="rve"/>
    <property type="match status" value="1"/>
</dbReference>
<evidence type="ECO:0000256" key="2">
    <source>
        <dbReference type="ARBA" id="ARBA00022723"/>
    </source>
</evidence>
<feature type="compositionally biased region" description="Basic residues" evidence="5">
    <location>
        <begin position="468"/>
        <end position="480"/>
    </location>
</feature>
<keyword evidence="8" id="KW-1185">Reference proteome</keyword>
<keyword evidence="2" id="KW-0479">Metal-binding</keyword>
<dbReference type="AlphaFoldDB" id="A0A6D2KD45"/>
<evidence type="ECO:0000256" key="3">
    <source>
        <dbReference type="ARBA" id="ARBA00022750"/>
    </source>
</evidence>
<dbReference type="InterPro" id="IPR043502">
    <property type="entry name" value="DNA/RNA_pol_sf"/>
</dbReference>
<evidence type="ECO:0000313" key="8">
    <source>
        <dbReference type="Proteomes" id="UP000467841"/>
    </source>
</evidence>
<feature type="compositionally biased region" description="Pro residues" evidence="5">
    <location>
        <begin position="568"/>
        <end position="608"/>
    </location>
</feature>
<gene>
    <name evidence="7" type="ORF">MERR_LOCUS33282</name>
</gene>
<dbReference type="Proteomes" id="UP000467841">
    <property type="component" value="Unassembled WGS sequence"/>
</dbReference>
<dbReference type="SUPFAM" id="SSF53098">
    <property type="entry name" value="Ribonuclease H-like"/>
    <property type="match status" value="1"/>
</dbReference>
<dbReference type="PRINTS" id="PR01217">
    <property type="entry name" value="PRICHEXTENSN"/>
</dbReference>
<name>A0A6D2KD45_9BRAS</name>
<feature type="domain" description="Integrase catalytic" evidence="6">
    <location>
        <begin position="278"/>
        <end position="443"/>
    </location>
</feature>
<dbReference type="InterPro" id="IPR057670">
    <property type="entry name" value="SH3_retrovirus"/>
</dbReference>
<protein>
    <recommendedName>
        <fullName evidence="6">Integrase catalytic domain-containing protein</fullName>
    </recommendedName>
</protein>
<dbReference type="InterPro" id="IPR039537">
    <property type="entry name" value="Retrotran_Ty1/copia-like"/>
</dbReference>
<keyword evidence="1" id="KW-0645">Protease</keyword>
<keyword evidence="3" id="KW-0064">Aspartyl protease</keyword>
<dbReference type="SUPFAM" id="SSF56672">
    <property type="entry name" value="DNA/RNA polymerases"/>
    <property type="match status" value="1"/>
</dbReference>
<keyword evidence="4" id="KW-0378">Hydrolase</keyword>
<dbReference type="Pfam" id="PF07727">
    <property type="entry name" value="RVT_2"/>
    <property type="match status" value="1"/>
</dbReference>
<dbReference type="InterPro" id="IPR012337">
    <property type="entry name" value="RNaseH-like_sf"/>
</dbReference>
<dbReference type="OrthoDB" id="428604at2759"/>
<dbReference type="InterPro" id="IPR036397">
    <property type="entry name" value="RNaseH_sf"/>
</dbReference>
<organism evidence="7 8">
    <name type="scientific">Microthlaspi erraticum</name>
    <dbReference type="NCBI Taxonomy" id="1685480"/>
    <lineage>
        <taxon>Eukaryota</taxon>
        <taxon>Viridiplantae</taxon>
        <taxon>Streptophyta</taxon>
        <taxon>Embryophyta</taxon>
        <taxon>Tracheophyta</taxon>
        <taxon>Spermatophyta</taxon>
        <taxon>Magnoliopsida</taxon>
        <taxon>eudicotyledons</taxon>
        <taxon>Gunneridae</taxon>
        <taxon>Pentapetalae</taxon>
        <taxon>rosids</taxon>
        <taxon>malvids</taxon>
        <taxon>Brassicales</taxon>
        <taxon>Brassicaceae</taxon>
        <taxon>Coluteocarpeae</taxon>
        <taxon>Microthlaspi</taxon>
    </lineage>
</organism>
<dbReference type="Gene3D" id="3.30.420.10">
    <property type="entry name" value="Ribonuclease H-like superfamily/Ribonuclease H"/>
    <property type="match status" value="1"/>
</dbReference>